<evidence type="ECO:0000256" key="9">
    <source>
        <dbReference type="ARBA" id="ARBA00023125"/>
    </source>
</evidence>
<evidence type="ECO:0000256" key="4">
    <source>
        <dbReference type="ARBA" id="ARBA00022581"/>
    </source>
</evidence>
<feature type="region of interest" description="Flexible loop" evidence="10">
    <location>
        <begin position="253"/>
        <end position="287"/>
    </location>
</feature>
<evidence type="ECO:0000259" key="13">
    <source>
        <dbReference type="Pfam" id="PF03728"/>
    </source>
</evidence>
<keyword evidence="2 10" id="KW-0597">Phosphoprotein</keyword>
<dbReference type="EMBL" id="MG872324">
    <property type="protein sequence ID" value="AYI49745.1"/>
    <property type="molecule type" value="Genomic_DNA"/>
</dbReference>
<feature type="binding site" evidence="10">
    <location>
        <position position="295"/>
    </location>
    <ligand>
        <name>Zn(2+)</name>
        <dbReference type="ChEBI" id="CHEBI:29105"/>
        <label>1</label>
    </ligand>
</feature>
<keyword evidence="5 10" id="KW-0235">DNA replication</keyword>
<evidence type="ECO:0000256" key="2">
    <source>
        <dbReference type="ARBA" id="ARBA00022553"/>
    </source>
</evidence>
<evidence type="ECO:0000256" key="11">
    <source>
        <dbReference type="SAM" id="MobiDB-lite"/>
    </source>
</evidence>
<dbReference type="FunFam" id="1.10.269.10:FF:000002">
    <property type="entry name" value="DNA-binding protein"/>
    <property type="match status" value="1"/>
</dbReference>
<feature type="region of interest" description="Disordered" evidence="11">
    <location>
        <begin position="1"/>
        <end position="69"/>
    </location>
</feature>
<feature type="domain" description="Adenovirus DNA-binding zinc-binding" evidence="13">
    <location>
        <begin position="351"/>
        <end position="445"/>
    </location>
</feature>
<evidence type="ECO:0000256" key="10">
    <source>
        <dbReference type="HAMAP-Rule" id="MF_04054"/>
    </source>
</evidence>
<dbReference type="GO" id="GO:0003677">
    <property type="term" value="F:DNA binding"/>
    <property type="evidence" value="ECO:0007669"/>
    <property type="project" value="UniProtKB-UniRule"/>
</dbReference>
<dbReference type="Proteomes" id="UP000326937">
    <property type="component" value="Segment"/>
</dbReference>
<dbReference type="GO" id="GO:0008270">
    <property type="term" value="F:zinc ion binding"/>
    <property type="evidence" value="ECO:0007669"/>
    <property type="project" value="UniProtKB-UniRule"/>
</dbReference>
<dbReference type="Gene3D" id="3.90.148.10">
    <property type="entry name" value="Adenovirus DNA-binding, C-terminal domain superfamily/Adenovirus DNA-binding, zinc binding domain"/>
    <property type="match status" value="1"/>
</dbReference>
<evidence type="ECO:0000256" key="5">
    <source>
        <dbReference type="ARBA" id="ARBA00022705"/>
    </source>
</evidence>
<comment type="function">
    <text evidence="10">Plays a role in the elongation phase of viral strand displacement replication by unwinding the template in an ATP-independent fashion, employing its capacity to form multimers. Also enhances the rate of initiation. Released from template upon second strand synthesis. Assembles in complex with viral pTP, viral pol, host NFIA and host POU2F1/OCT1 on viral origin of replication. Covers the whole ssDNA genome during synthesis. The complementary strand synthesis induces its relese from DNA template. May inhibit cellular transcription mediated by the interaction between host SRCAP and CBP.</text>
</comment>
<feature type="binding site" evidence="10">
    <location>
        <position position="352"/>
    </location>
    <ligand>
        <name>Zn(2+)</name>
        <dbReference type="ChEBI" id="CHEBI:29105"/>
        <label>2</label>
    </ligand>
</feature>
<evidence type="ECO:0000256" key="8">
    <source>
        <dbReference type="ARBA" id="ARBA00023109"/>
    </source>
</evidence>
<feature type="binding site" evidence="10">
    <location>
        <position position="354"/>
    </location>
    <ligand>
        <name>Zn(2+)</name>
        <dbReference type="ChEBI" id="CHEBI:29105"/>
        <label>2</label>
    </ligand>
</feature>
<feature type="binding site" evidence="10">
    <location>
        <position position="242"/>
    </location>
    <ligand>
        <name>Zn(2+)</name>
        <dbReference type="ChEBI" id="CHEBI:29105"/>
        <label>1</label>
    </ligand>
</feature>
<dbReference type="SUPFAM" id="SSF47724">
    <property type="entry name" value="Domain of early E2A DNA-binding protein, ADDBP"/>
    <property type="match status" value="1"/>
</dbReference>
<evidence type="ECO:0000256" key="3">
    <source>
        <dbReference type="ARBA" id="ARBA00022562"/>
    </source>
</evidence>
<evidence type="ECO:0000256" key="6">
    <source>
        <dbReference type="ARBA" id="ARBA00022723"/>
    </source>
</evidence>
<dbReference type="InterPro" id="IPR005376">
    <property type="entry name" value="Adenovirus_DNA-bd_zn-bd"/>
</dbReference>
<feature type="binding site" evidence="10">
    <location>
        <position position="240"/>
    </location>
    <ligand>
        <name>Zn(2+)</name>
        <dbReference type="ChEBI" id="CHEBI:29105"/>
        <label>1</label>
    </ligand>
</feature>
<feature type="region of interest" description="C-terminal arm, DBP binding" evidence="10">
    <location>
        <begin position="469"/>
        <end position="485"/>
    </location>
</feature>
<keyword evidence="8 10" id="KW-1194">Viral DNA replication</keyword>
<dbReference type="InterPro" id="IPR036368">
    <property type="entry name" value="ADBP_zn-bd_sf"/>
</dbReference>
<dbReference type="InterPro" id="IPR037540">
    <property type="entry name" value="ADV_DNB2"/>
</dbReference>
<keyword evidence="1 10" id="KW-0244">Early protein</keyword>
<keyword evidence="9 10" id="KW-0238">DNA-binding</keyword>
<organismHost>
    <name type="scientific">Homo sapiens</name>
    <name type="common">Human</name>
    <dbReference type="NCBI Taxonomy" id="9606"/>
</organismHost>
<name>A0A5H2QCV0_ADE31</name>
<feature type="domain" description="Adenovirus DNA-binding all-alpha" evidence="12">
    <location>
        <begin position="140"/>
        <end position="217"/>
    </location>
</feature>
<dbReference type="Pfam" id="PF02236">
    <property type="entry name" value="Viral_DNA_bi"/>
    <property type="match status" value="1"/>
</dbReference>
<keyword evidence="7 10" id="KW-0862">Zinc</keyword>
<protein>
    <recommendedName>
        <fullName evidence="10">DNA-binding protein</fullName>
        <shortName evidence="10">DBP</shortName>
    </recommendedName>
    <alternativeName>
        <fullName evidence="10">Early 2A protein</fullName>
    </alternativeName>
    <alternativeName>
        <fullName evidence="10">Early E2A DNA-binding protein</fullName>
    </alternativeName>
</protein>
<dbReference type="InterPro" id="IPR036362">
    <property type="entry name" value="Adenovirus_DNA-bd_N_sf"/>
</dbReference>
<feature type="binding site" evidence="10">
    <location>
        <position position="422"/>
    </location>
    <ligand>
        <name>Zn(2+)</name>
        <dbReference type="ChEBI" id="CHEBI:29105"/>
        <label>2</label>
    </ligand>
</feature>
<dbReference type="InterPro" id="IPR003176">
    <property type="entry name" value="Adenovirus_DNA-bd_a"/>
</dbReference>
<comment type="subcellular location">
    <subcellularLocation>
        <location evidence="10">Host nucleus</location>
    </subcellularLocation>
    <text evidence="10">Accumulates in infected cells.</text>
</comment>
<comment type="domain">
    <text evidence="10">The C-terminal arm bridges DBP molecules together, thereby creating a chain.</text>
</comment>
<dbReference type="GO" id="GO:0019028">
    <property type="term" value="C:viral capsid"/>
    <property type="evidence" value="ECO:0007669"/>
    <property type="project" value="UniProtKB-UniRule"/>
</dbReference>
<feature type="domain" description="Adenovirus DNA-binding zinc-binding" evidence="13">
    <location>
        <begin position="238"/>
        <end position="338"/>
    </location>
</feature>
<dbReference type="HAMAP" id="MF_04054">
    <property type="entry name" value="ADV_DNB2"/>
    <property type="match status" value="1"/>
</dbReference>
<reference evidence="14" key="1">
    <citation type="submission" date="2018-01" db="EMBL/GenBank/DDBJ databases">
        <title>Metagenomic analysis identifies Human Adenovirus 31 in children with Acute Flaccid Paralysis in Tunisia.</title>
        <authorList>
            <person name="Haddad-Boubaker S."/>
            <person name="Joffret M.-L."/>
            <person name="Perot P."/>
            <person name="Bessaud M."/>
            <person name="Meddeb Z."/>
            <person name="Touzi H."/>
            <person name="Delpeyroux F."/>
            <person name="Triki H."/>
            <person name="Eloit M."/>
        </authorList>
    </citation>
    <scope>NUCLEOTIDE SEQUENCE [LARGE SCALE GENOMIC DNA]</scope>
    <source>
        <strain evidence="14">HAdV-Tn2012</strain>
    </source>
</reference>
<dbReference type="GO" id="GO:0045740">
    <property type="term" value="P:positive regulation of DNA replication"/>
    <property type="evidence" value="ECO:0007669"/>
    <property type="project" value="UniProtKB-UniRule"/>
</dbReference>
<evidence type="ECO:0000259" key="12">
    <source>
        <dbReference type="Pfam" id="PF02236"/>
    </source>
</evidence>
<dbReference type="GO" id="GO:0006260">
    <property type="term" value="P:DNA replication"/>
    <property type="evidence" value="ECO:0007669"/>
    <property type="project" value="UniProtKB-KW"/>
</dbReference>
<dbReference type="GO" id="GO:0006351">
    <property type="term" value="P:DNA-templated transcription"/>
    <property type="evidence" value="ECO:0007669"/>
    <property type="project" value="UniProtKB-UniRule"/>
</dbReference>
<dbReference type="GO" id="GO:0039687">
    <property type="term" value="P:viral DNA strand displacement replication"/>
    <property type="evidence" value="ECO:0007669"/>
    <property type="project" value="UniProtKB-UniRule"/>
</dbReference>
<feature type="binding site" evidence="10">
    <location>
        <position position="311"/>
    </location>
    <ligand>
        <name>Zn(2+)</name>
        <dbReference type="ChEBI" id="CHEBI:29105"/>
        <label>1</label>
    </ligand>
</feature>
<comment type="similarity">
    <text evidence="10">Belongs to the adenoviridae E2A DNA-binding protein family.</text>
</comment>
<feature type="binding site" evidence="10">
    <location>
        <position position="406"/>
    </location>
    <ligand>
        <name>Zn(2+)</name>
        <dbReference type="ChEBI" id="CHEBI:29105"/>
        <label>2</label>
    </ligand>
</feature>
<proteinExistence type="inferred from homology"/>
<accession>A0A5H2QCV0</accession>
<evidence type="ECO:0000256" key="7">
    <source>
        <dbReference type="ARBA" id="ARBA00022833"/>
    </source>
</evidence>
<gene>
    <name evidence="10 14" type="primary">DBP</name>
</gene>
<keyword evidence="4 10" id="KW-0945">Host-virus interaction</keyword>
<dbReference type="FunFam" id="1.10.269.10:FF:000001">
    <property type="entry name" value="DNA-binding protein"/>
    <property type="match status" value="1"/>
</dbReference>
<feature type="modified residue" description="Phosphotyrosine; by host" evidence="10">
    <location>
        <position position="151"/>
    </location>
</feature>
<dbReference type="Gene3D" id="1.10.269.10">
    <property type="entry name" value="Adenovirus DNA-binding, N-terminal domain"/>
    <property type="match status" value="1"/>
</dbReference>
<dbReference type="GO" id="GO:0042025">
    <property type="term" value="C:host cell nucleus"/>
    <property type="evidence" value="ECO:0007669"/>
    <property type="project" value="UniProtKB-SubCell"/>
</dbReference>
<evidence type="ECO:0000313" key="14">
    <source>
        <dbReference type="EMBL" id="AYI49745.1"/>
    </source>
</evidence>
<evidence type="ECO:0000256" key="1">
    <source>
        <dbReference type="ARBA" id="ARBA00022518"/>
    </source>
</evidence>
<dbReference type="Pfam" id="PF03728">
    <property type="entry name" value="Viral_DNA_Zn_bi"/>
    <property type="match status" value="2"/>
</dbReference>
<organism evidence="14">
    <name type="scientific">Human adenovirus A serotype 31</name>
    <name type="common">HAdV-31</name>
    <name type="synonym">Human adenovirus 31</name>
    <dbReference type="NCBI Taxonomy" id="10529"/>
    <lineage>
        <taxon>Viruses</taxon>
        <taxon>Varidnaviria</taxon>
        <taxon>Bamfordvirae</taxon>
        <taxon>Preplasmiviricota</taxon>
        <taxon>Polisuviricotina</taxon>
        <taxon>Pharingeaviricetes</taxon>
        <taxon>Rowavirales</taxon>
        <taxon>Adenoviridae</taxon>
        <taxon>Mastadenovirus</taxon>
        <taxon>Mastadenovirus adami</taxon>
        <taxon>Human mastadenovirus A</taxon>
    </lineage>
</organism>
<dbReference type="InterPro" id="IPR036367">
    <property type="entry name" value="Ad_DBP_C_sf"/>
</dbReference>
<sequence length="485" mass="55295">MASNQHSQRERTPDRNTQPPPPKMGRYFLESESEEDPEAVPLPPKKKARRSMATIPLSPESEKEEETEPPNAVLGVMGFSMPPVRIMHHADGSQSFQKMEERQVRILKAAAQNMEGKEQKGVVIVRNPTSEPLISAWEKGMEAMAMLMEKYHVDHDERASFRFLPDQGAVYKKICTTWLNEEKRGLQLTFSSQKTFQELMGRFLQGYMQAYAGVQQNAWEPTGCCVWEHQCTEREGELRCLHGMEMVRKEHLIEMDVTSESGQRALKENPSKAKVVQNRWGRNVVQIKNDDARCCFNDVGCGNNSFSGKSCGLFYSEGTKAQMAFRQIEAFMLADYPHMRQGRKRFLMPVRCECLNKQDGLPRMGRQLCKITPFNLSNVENIDVNEVSDPGALASIKYPCLLVFQCANPVYRNARGNAGPNCDFKISAPDVMGALQLVRQLWGENFEGPLPRLVIPEFKWHPRLQYRNIALPTNHGDSREEPFDF</sequence>
<comment type="subunit">
    <text evidence="10">Homomultimerizes on viral ssDNA bound to pTP. Forms a initiation complex with viral polymerase, pTP and hosts NFIA and POU2F1/OCT1. Interacts with host SRCAP.</text>
</comment>
<keyword evidence="3 10" id="KW-1048">Host nucleus</keyword>
<dbReference type="SUPFAM" id="SSF57917">
    <property type="entry name" value="Zn-binding domains of ADDBP"/>
    <property type="match status" value="2"/>
</dbReference>
<keyword evidence="6 10" id="KW-0479">Metal-binding</keyword>